<organism evidence="2 3">
    <name type="scientific">Streptomyces ipomoeae 91-03</name>
    <dbReference type="NCBI Taxonomy" id="698759"/>
    <lineage>
        <taxon>Bacteria</taxon>
        <taxon>Bacillati</taxon>
        <taxon>Actinomycetota</taxon>
        <taxon>Actinomycetes</taxon>
        <taxon>Kitasatosporales</taxon>
        <taxon>Streptomycetaceae</taxon>
        <taxon>Streptomyces</taxon>
    </lineage>
</organism>
<proteinExistence type="predicted"/>
<gene>
    <name evidence="2" type="ORF">STRIP9103_06019</name>
</gene>
<dbReference type="PATRIC" id="fig|698759.3.peg.6375"/>
<comment type="caution">
    <text evidence="2">The sequence shown here is derived from an EMBL/GenBank/DDBJ whole genome shotgun (WGS) entry which is preliminary data.</text>
</comment>
<keyword evidence="1" id="KW-1133">Transmembrane helix</keyword>
<accession>L1KR24</accession>
<keyword evidence="1" id="KW-0812">Transmembrane</keyword>
<protein>
    <submittedName>
        <fullName evidence="2">Uncharacterized protein</fullName>
    </submittedName>
</protein>
<evidence type="ECO:0000313" key="3">
    <source>
        <dbReference type="Proteomes" id="UP000010411"/>
    </source>
</evidence>
<reference evidence="2 3" key="1">
    <citation type="submission" date="2012-11" db="EMBL/GenBank/DDBJ databases">
        <authorList>
            <person name="Huguet-Tapia J.C."/>
            <person name="Durkin A.S."/>
            <person name="Pettis G.S."/>
            <person name="Badger J.H."/>
        </authorList>
    </citation>
    <scope>NUCLEOTIDE SEQUENCE [LARGE SCALE GENOMIC DNA]</scope>
    <source>
        <strain evidence="2 3">91-03</strain>
    </source>
</reference>
<evidence type="ECO:0000256" key="1">
    <source>
        <dbReference type="SAM" id="Phobius"/>
    </source>
</evidence>
<keyword evidence="3" id="KW-1185">Reference proteome</keyword>
<evidence type="ECO:0000313" key="2">
    <source>
        <dbReference type="EMBL" id="EKX62935.1"/>
    </source>
</evidence>
<name>L1KR24_9ACTN</name>
<feature type="transmembrane region" description="Helical" evidence="1">
    <location>
        <begin position="150"/>
        <end position="176"/>
    </location>
</feature>
<keyword evidence="1" id="KW-0472">Membrane</keyword>
<dbReference type="AlphaFoldDB" id="L1KR24"/>
<dbReference type="EMBL" id="AEJC01000475">
    <property type="protein sequence ID" value="EKX62935.1"/>
    <property type="molecule type" value="Genomic_DNA"/>
</dbReference>
<dbReference type="Proteomes" id="UP000010411">
    <property type="component" value="Unassembled WGS sequence"/>
</dbReference>
<sequence length="248" mass="27734">MDDIVHNAPTPYSPYSPYSFWVCVNVPVPVADPLSLGLPPDAEMGSTIRLWPARGAQDTPLARVFAARSGQPGARKAPSLFWILDGPSDGMWCSVRPVAPDVHEVYAADGTLLACVTRRAGRVLPWPRRVRWSARLTSAPQSVTGKQGTWYSWCFYVVASPVWFLHMIFSVLYSYWEGGADDPSFGCPARTRWRAQGIGTALDYRGISEKAYRFDPRRLDIRVAYALAVLRTWEAKDRAMAHLSERTN</sequence>